<name>A0A1C2DVT8_9HYPH</name>
<evidence type="ECO:0000313" key="2">
    <source>
        <dbReference type="EMBL" id="OCX18765.1"/>
    </source>
</evidence>
<dbReference type="Proteomes" id="UP000094412">
    <property type="component" value="Unassembled WGS sequence"/>
</dbReference>
<dbReference type="RefSeq" id="WP_024926424.1">
    <property type="nucleotide sequence ID" value="NZ_MDEO01000031.1"/>
</dbReference>
<accession>A0A1C2DVT8</accession>
<gene>
    <name evidence="2" type="ORF">QV13_11030</name>
</gene>
<reference evidence="2 3" key="1">
    <citation type="submission" date="2016-08" db="EMBL/GenBank/DDBJ databases">
        <title>Whole genome sequence of Mesorhizobium sp. strain UASWS1009 isolated from industrial sewage.</title>
        <authorList>
            <person name="Crovadore J."/>
            <person name="Calmin G."/>
            <person name="Chablais R."/>
            <person name="Cochard B."/>
            <person name="Lefort F."/>
        </authorList>
    </citation>
    <scope>NUCLEOTIDE SEQUENCE [LARGE SCALE GENOMIC DNA]</scope>
    <source>
        <strain evidence="2 3">UASWS1009</strain>
    </source>
</reference>
<organism evidence="2 3">
    <name type="scientific">Mesorhizobium hungaricum</name>
    <dbReference type="NCBI Taxonomy" id="1566387"/>
    <lineage>
        <taxon>Bacteria</taxon>
        <taxon>Pseudomonadati</taxon>
        <taxon>Pseudomonadota</taxon>
        <taxon>Alphaproteobacteria</taxon>
        <taxon>Hyphomicrobiales</taxon>
        <taxon>Phyllobacteriaceae</taxon>
        <taxon>Mesorhizobium</taxon>
    </lineage>
</organism>
<dbReference type="OrthoDB" id="8065876at2"/>
<dbReference type="AlphaFoldDB" id="A0A1C2DVT8"/>
<proteinExistence type="predicted"/>
<keyword evidence="3" id="KW-1185">Reference proteome</keyword>
<dbReference type="EMBL" id="MDEO01000031">
    <property type="protein sequence ID" value="OCX18765.1"/>
    <property type="molecule type" value="Genomic_DNA"/>
</dbReference>
<protein>
    <submittedName>
        <fullName evidence="2">Uncharacterized protein</fullName>
    </submittedName>
</protein>
<evidence type="ECO:0000256" key="1">
    <source>
        <dbReference type="SAM" id="MobiDB-lite"/>
    </source>
</evidence>
<comment type="caution">
    <text evidence="2">The sequence shown here is derived from an EMBL/GenBank/DDBJ whole genome shotgun (WGS) entry which is preliminary data.</text>
</comment>
<evidence type="ECO:0000313" key="3">
    <source>
        <dbReference type="Proteomes" id="UP000094412"/>
    </source>
</evidence>
<sequence length="265" mass="28627">MLREISEEVRVNLKDRLRDVRRVIRRHRHDSPAQPGRPGEDSARQPFPIREIEGLLGHAASAFDDMMSIAETFVPGERSGRMSGLAPKPIGTYFATGEAALAGERAFRRDMYALAKAVLAEKKADGARLREANFAAVHTAMARQHAELFSRLAREDDWAGRVALVAALSAALLIEFLNHDPLRQSEAPTAAVGPGRSFVISCLAPVALAVGLSSVDTGAKPEPDLLEIALLATDARLDRILAACNGNDPLDELTTVFATLLAHLP</sequence>
<feature type="region of interest" description="Disordered" evidence="1">
    <location>
        <begin position="24"/>
        <end position="46"/>
    </location>
</feature>